<feature type="region of interest" description="Disordered" evidence="1">
    <location>
        <begin position="28"/>
        <end position="54"/>
    </location>
</feature>
<keyword evidence="2" id="KW-0472">Membrane</keyword>
<name>A0A067MEY8_BOTB1</name>
<proteinExistence type="predicted"/>
<organism evidence="3 4">
    <name type="scientific">Botryobasidium botryosum (strain FD-172 SS1)</name>
    <dbReference type="NCBI Taxonomy" id="930990"/>
    <lineage>
        <taxon>Eukaryota</taxon>
        <taxon>Fungi</taxon>
        <taxon>Dikarya</taxon>
        <taxon>Basidiomycota</taxon>
        <taxon>Agaricomycotina</taxon>
        <taxon>Agaricomycetes</taxon>
        <taxon>Cantharellales</taxon>
        <taxon>Botryobasidiaceae</taxon>
        <taxon>Botryobasidium</taxon>
    </lineage>
</organism>
<keyword evidence="4" id="KW-1185">Reference proteome</keyword>
<gene>
    <name evidence="3" type="ORF">BOTBODRAFT_32912</name>
</gene>
<dbReference type="PANTHER" id="PTHR28523">
    <property type="entry name" value="CYTOCHROME C OXIDASE ASSEMBLY FACTOR 1"/>
    <property type="match status" value="1"/>
</dbReference>
<reference evidence="4" key="1">
    <citation type="journal article" date="2014" name="Proc. Natl. Acad. Sci. U.S.A.">
        <title>Extensive sampling of basidiomycete genomes demonstrates inadequacy of the white-rot/brown-rot paradigm for wood decay fungi.</title>
        <authorList>
            <person name="Riley R."/>
            <person name="Salamov A.A."/>
            <person name="Brown D.W."/>
            <person name="Nagy L.G."/>
            <person name="Floudas D."/>
            <person name="Held B.W."/>
            <person name="Levasseur A."/>
            <person name="Lombard V."/>
            <person name="Morin E."/>
            <person name="Otillar R."/>
            <person name="Lindquist E.A."/>
            <person name="Sun H."/>
            <person name="LaButti K.M."/>
            <person name="Schmutz J."/>
            <person name="Jabbour D."/>
            <person name="Luo H."/>
            <person name="Baker S.E."/>
            <person name="Pisabarro A.G."/>
            <person name="Walton J.D."/>
            <person name="Blanchette R.A."/>
            <person name="Henrissat B."/>
            <person name="Martin F."/>
            <person name="Cullen D."/>
            <person name="Hibbett D.S."/>
            <person name="Grigoriev I.V."/>
        </authorList>
    </citation>
    <scope>NUCLEOTIDE SEQUENCE [LARGE SCALE GENOMIC DNA]</scope>
    <source>
        <strain evidence="4">FD-172 SS1</strain>
    </source>
</reference>
<evidence type="ECO:0000256" key="2">
    <source>
        <dbReference type="SAM" id="Phobius"/>
    </source>
</evidence>
<evidence type="ECO:0000313" key="4">
    <source>
        <dbReference type="Proteomes" id="UP000027195"/>
    </source>
</evidence>
<feature type="compositionally biased region" description="Basic and acidic residues" evidence="1">
    <location>
        <begin position="41"/>
        <end position="54"/>
    </location>
</feature>
<dbReference type="GO" id="GO:0033617">
    <property type="term" value="P:mitochondrial respiratory chain complex IV assembly"/>
    <property type="evidence" value="ECO:0007669"/>
    <property type="project" value="InterPro"/>
</dbReference>
<evidence type="ECO:0000313" key="3">
    <source>
        <dbReference type="EMBL" id="KDQ14124.1"/>
    </source>
</evidence>
<sequence>MLPIRPAASASLSPFRRLPCSRQISLVLPRHNSTTGPRPSEPPRQRTKPQRELPRVKSQVPFFLTIGVLGVSAWAGFVLYATNQERLSSSVMRQILHKLRDAENSAIAEVLGVGIAPEPAWYMAGDPWISGAINLLQGNVDLSFRVKGSKGSGTVYFTSIREAKGRPFKILRFKIICDDGRVISLKDDAGA</sequence>
<dbReference type="AlphaFoldDB" id="A0A067MEY8"/>
<dbReference type="OrthoDB" id="2100652at2759"/>
<dbReference type="InterPro" id="IPR042432">
    <property type="entry name" value="Coa1_fungi"/>
</dbReference>
<dbReference type="Proteomes" id="UP000027195">
    <property type="component" value="Unassembled WGS sequence"/>
</dbReference>
<dbReference type="InterPro" id="IPR014807">
    <property type="entry name" value="Coa1"/>
</dbReference>
<dbReference type="PANTHER" id="PTHR28523:SF1">
    <property type="entry name" value="CYTOCHROME C OXIDASE ASSEMBLY FACTOR 1"/>
    <property type="match status" value="1"/>
</dbReference>
<dbReference type="InParanoid" id="A0A067MEY8"/>
<evidence type="ECO:0008006" key="5">
    <source>
        <dbReference type="Google" id="ProtNLM"/>
    </source>
</evidence>
<accession>A0A067MEY8</accession>
<keyword evidence="2" id="KW-1133">Transmembrane helix</keyword>
<feature type="transmembrane region" description="Helical" evidence="2">
    <location>
        <begin position="60"/>
        <end position="81"/>
    </location>
</feature>
<dbReference type="GO" id="GO:0005743">
    <property type="term" value="C:mitochondrial inner membrane"/>
    <property type="evidence" value="ECO:0007669"/>
    <property type="project" value="TreeGrafter"/>
</dbReference>
<protein>
    <recommendedName>
        <fullName evidence="5">DUF1783-domain-containing protein</fullName>
    </recommendedName>
</protein>
<dbReference type="Pfam" id="PF08695">
    <property type="entry name" value="Coa1"/>
    <property type="match status" value="1"/>
</dbReference>
<evidence type="ECO:0000256" key="1">
    <source>
        <dbReference type="SAM" id="MobiDB-lite"/>
    </source>
</evidence>
<dbReference type="HOGENOM" id="CLU_092488_0_0_1"/>
<dbReference type="EMBL" id="KL198039">
    <property type="protein sequence ID" value="KDQ14124.1"/>
    <property type="molecule type" value="Genomic_DNA"/>
</dbReference>
<keyword evidence="2" id="KW-0812">Transmembrane</keyword>